<proteinExistence type="predicted"/>
<comment type="caution">
    <text evidence="2">The sequence shown here is derived from an EMBL/GenBank/DDBJ whole genome shotgun (WGS) entry which is preliminary data.</text>
</comment>
<reference evidence="2" key="1">
    <citation type="submission" date="2021-03" db="EMBL/GenBank/DDBJ databases">
        <authorList>
            <person name="Bekaert M."/>
        </authorList>
    </citation>
    <scope>NUCLEOTIDE SEQUENCE</scope>
</reference>
<evidence type="ECO:0000313" key="3">
    <source>
        <dbReference type="Proteomes" id="UP000683360"/>
    </source>
</evidence>
<dbReference type="EMBL" id="CAJPWZ010000119">
    <property type="protein sequence ID" value="CAG2186182.1"/>
    <property type="molecule type" value="Genomic_DNA"/>
</dbReference>
<gene>
    <name evidence="2" type="ORF">MEDL_1735</name>
</gene>
<dbReference type="AlphaFoldDB" id="A0A8S3PSQ8"/>
<dbReference type="Proteomes" id="UP000683360">
    <property type="component" value="Unassembled WGS sequence"/>
</dbReference>
<sequence>MRDKEKAFLKTNGHGARRKARTEFSTSQKTFDNRLRFLERKYKSNLALDIEKVSTDNPRKFWDELNKLGPKRKKDIPMECDIGGGNITCDKSEVLQKWEYDFSNLYKKVNTTSDDTFYAHAMQHKQLLEDNMLDPLFEPNGKLNGTISIEEVKKVAFNSKDGKSPGIDLLHYKVLKKNRVISVSHKLFKLCFETR</sequence>
<evidence type="ECO:0000256" key="1">
    <source>
        <dbReference type="SAM" id="MobiDB-lite"/>
    </source>
</evidence>
<accession>A0A8S3PSQ8</accession>
<organism evidence="2 3">
    <name type="scientific">Mytilus edulis</name>
    <name type="common">Blue mussel</name>
    <dbReference type="NCBI Taxonomy" id="6550"/>
    <lineage>
        <taxon>Eukaryota</taxon>
        <taxon>Metazoa</taxon>
        <taxon>Spiralia</taxon>
        <taxon>Lophotrochozoa</taxon>
        <taxon>Mollusca</taxon>
        <taxon>Bivalvia</taxon>
        <taxon>Autobranchia</taxon>
        <taxon>Pteriomorphia</taxon>
        <taxon>Mytilida</taxon>
        <taxon>Mytiloidea</taxon>
        <taxon>Mytilidae</taxon>
        <taxon>Mytilinae</taxon>
        <taxon>Mytilus</taxon>
    </lineage>
</organism>
<keyword evidence="3" id="KW-1185">Reference proteome</keyword>
<feature type="region of interest" description="Disordered" evidence="1">
    <location>
        <begin position="1"/>
        <end position="25"/>
    </location>
</feature>
<evidence type="ECO:0000313" key="2">
    <source>
        <dbReference type="EMBL" id="CAG2186182.1"/>
    </source>
</evidence>
<name>A0A8S3PSQ8_MYTED</name>
<protein>
    <submittedName>
        <fullName evidence="2">Uncharacterized protein</fullName>
    </submittedName>
</protein>